<accession>A0A1M4V4W7</accession>
<dbReference type="Pfam" id="PF04233">
    <property type="entry name" value="Phage_Mu_F"/>
    <property type="match status" value="1"/>
</dbReference>
<keyword evidence="3" id="KW-1185">Reference proteome</keyword>
<reference evidence="2 3" key="1">
    <citation type="submission" date="2016-11" db="EMBL/GenBank/DDBJ databases">
        <authorList>
            <person name="Jaros S."/>
            <person name="Januszkiewicz K."/>
            <person name="Wedrychowicz H."/>
        </authorList>
    </citation>
    <scope>NUCLEOTIDE SEQUENCE [LARGE SCALE GENOMIC DNA]</scope>
    <source>
        <strain evidence="2 3">DSM 10502</strain>
    </source>
</reference>
<proteinExistence type="predicted"/>
<gene>
    <name evidence="2" type="ORF">SAMN02745190_00879</name>
</gene>
<protein>
    <submittedName>
        <fullName evidence="2">Phage putative head morphogenesis protein, SPP1 gp7 family</fullName>
    </submittedName>
</protein>
<organism evidence="2 3">
    <name type="scientific">Schwartzia succinivorans DSM 10502</name>
    <dbReference type="NCBI Taxonomy" id="1123243"/>
    <lineage>
        <taxon>Bacteria</taxon>
        <taxon>Bacillati</taxon>
        <taxon>Bacillota</taxon>
        <taxon>Negativicutes</taxon>
        <taxon>Selenomonadales</taxon>
        <taxon>Selenomonadaceae</taxon>
        <taxon>Schwartzia</taxon>
    </lineage>
</organism>
<evidence type="ECO:0000313" key="2">
    <source>
        <dbReference type="EMBL" id="SHE63923.1"/>
    </source>
</evidence>
<dbReference type="Proteomes" id="UP000184404">
    <property type="component" value="Unassembled WGS sequence"/>
</dbReference>
<dbReference type="AlphaFoldDB" id="A0A1M4V4W7"/>
<dbReference type="InterPro" id="IPR006528">
    <property type="entry name" value="Phage_head_morphogenesis_dom"/>
</dbReference>
<dbReference type="OrthoDB" id="9765386at2"/>
<dbReference type="EMBL" id="FQUG01000003">
    <property type="protein sequence ID" value="SHE63923.1"/>
    <property type="molecule type" value="Genomic_DNA"/>
</dbReference>
<dbReference type="RefSeq" id="WP_072934960.1">
    <property type="nucleotide sequence ID" value="NZ_FQUG01000003.1"/>
</dbReference>
<dbReference type="NCBIfam" id="TIGR01641">
    <property type="entry name" value="phageSPP1_gp7"/>
    <property type="match status" value="1"/>
</dbReference>
<sequence>MKSSEYWQRRFDELEAALLRKGERYNASEVERQFKMAMAAIEKEISYWYQRLGSNNGVSAAEARRLLSADELREFHWTVEEYIKYGRTAGFTDKWMKQLENASAKAHISRLDAIKLQIQQQIEVLYGNQVDGLDRLMRDIYTEGYNRSAYTIDKGMGVHYNLASTDSGRIDTIINQPWAGDGKIFSDRLWRDKDKLVNTLQQEMTQAVTRGDKLGDAVKKIASRMNVAKSSAARLVMTESAFISGRSQRDCFKGLGVNKYEYVATLDRKTSEICQEMDGKVFDIDDYKPGTNAPPMHCWCRSCIAPYFDDEEISERAARDPKTGKTVRVPGEMKYDSWYNKYVEPTTRPTGKGNWEIGSDGNIVVTEVVSSSYGKAPARGIPNAVVQHNRKNGQHDFDLYDGNGFMTLQVHCGNHGNPKHHEYGICGEHAADWIWILENGKWTGHPGIDRELTDEERRWFDAEIKRAVKHSRAKK</sequence>
<evidence type="ECO:0000313" key="3">
    <source>
        <dbReference type="Proteomes" id="UP000184404"/>
    </source>
</evidence>
<feature type="domain" description="Phage head morphogenesis" evidence="1">
    <location>
        <begin position="199"/>
        <end position="302"/>
    </location>
</feature>
<dbReference type="STRING" id="1123243.SAMN02745190_00879"/>
<name>A0A1M4V4W7_9FIRM</name>
<evidence type="ECO:0000259" key="1">
    <source>
        <dbReference type="Pfam" id="PF04233"/>
    </source>
</evidence>